<dbReference type="AlphaFoldDB" id="A0A4Y6UAX6"/>
<keyword evidence="3" id="KW-1185">Reference proteome</keyword>
<evidence type="ECO:0000256" key="1">
    <source>
        <dbReference type="SAM" id="MobiDB-lite"/>
    </source>
</evidence>
<feature type="region of interest" description="Disordered" evidence="1">
    <location>
        <begin position="84"/>
        <end position="118"/>
    </location>
</feature>
<feature type="compositionally biased region" description="Acidic residues" evidence="1">
    <location>
        <begin position="84"/>
        <end position="106"/>
    </location>
</feature>
<dbReference type="KEGG" id="swf:E3E12_07805"/>
<protein>
    <submittedName>
        <fullName evidence="2">Uncharacterized protein</fullName>
    </submittedName>
</protein>
<organism evidence="2 3">
    <name type="scientific">Formicincola oecophyllae</name>
    <dbReference type="NCBI Taxonomy" id="2558361"/>
    <lineage>
        <taxon>Bacteria</taxon>
        <taxon>Pseudomonadati</taxon>
        <taxon>Pseudomonadota</taxon>
        <taxon>Alphaproteobacteria</taxon>
        <taxon>Acetobacterales</taxon>
        <taxon>Acetobacteraceae</taxon>
        <taxon>Formicincola</taxon>
    </lineage>
</organism>
<dbReference type="RefSeq" id="WP_141443804.1">
    <property type="nucleotide sequence ID" value="NZ_CP038231.1"/>
</dbReference>
<dbReference type="EMBL" id="CP038231">
    <property type="protein sequence ID" value="QDH14100.1"/>
    <property type="molecule type" value="Genomic_DNA"/>
</dbReference>
<reference evidence="2 3" key="1">
    <citation type="submission" date="2019-03" db="EMBL/GenBank/DDBJ databases">
        <title>The complete genome sequence of Swingsia_sp. F3b2 LMG30590(T).</title>
        <authorList>
            <person name="Chua K.-O."/>
            <person name="Chan K.-G."/>
            <person name="See-Too W.-S."/>
        </authorList>
    </citation>
    <scope>NUCLEOTIDE SEQUENCE [LARGE SCALE GENOMIC DNA]</scope>
    <source>
        <strain evidence="2 3">F3b2</strain>
    </source>
</reference>
<accession>A0A4Y6UAX6</accession>
<feature type="compositionally biased region" description="Low complexity" evidence="1">
    <location>
        <begin position="107"/>
        <end position="118"/>
    </location>
</feature>
<sequence>MIPEDTYLKYDDWRFLSEFFYTSEHGELRYTTTVSFQSEDIIMMTHEDAINLIDVNYLKWKQKDGSIPLNYFMDVLEYSEEGLLEDDADVYAPDEYDEDEEEDENPSSESHSQAPSES</sequence>
<name>A0A4Y6UAX6_9PROT</name>
<gene>
    <name evidence="2" type="ORF">E3E12_07805</name>
</gene>
<evidence type="ECO:0000313" key="3">
    <source>
        <dbReference type="Proteomes" id="UP000318709"/>
    </source>
</evidence>
<dbReference type="Proteomes" id="UP000318709">
    <property type="component" value="Chromosome"/>
</dbReference>
<evidence type="ECO:0000313" key="2">
    <source>
        <dbReference type="EMBL" id="QDH14100.1"/>
    </source>
</evidence>
<proteinExistence type="predicted"/>